<dbReference type="PROSITE" id="PS50937">
    <property type="entry name" value="HTH_MERR_2"/>
    <property type="match status" value="1"/>
</dbReference>
<proteinExistence type="predicted"/>
<protein>
    <submittedName>
        <fullName evidence="6">Transcriptional regulator</fullName>
    </submittedName>
</protein>
<name>R9PHG3_AGAAL</name>
<evidence type="ECO:0000313" key="6">
    <source>
        <dbReference type="EMBL" id="GAD00703.1"/>
    </source>
</evidence>
<evidence type="ECO:0000313" key="7">
    <source>
        <dbReference type="Proteomes" id="UP000014461"/>
    </source>
</evidence>
<dbReference type="AlphaFoldDB" id="R9PHG3"/>
<dbReference type="Gene3D" id="1.10.1660.10">
    <property type="match status" value="1"/>
</dbReference>
<comment type="caution">
    <text evidence="6">The sequence shown here is derived from an EMBL/GenBank/DDBJ whole genome shotgun (WGS) entry which is preliminary data.</text>
</comment>
<keyword evidence="4" id="KW-0804">Transcription</keyword>
<dbReference type="GO" id="GO:0003677">
    <property type="term" value="F:DNA binding"/>
    <property type="evidence" value="ECO:0007669"/>
    <property type="project" value="UniProtKB-KW"/>
</dbReference>
<feature type="domain" description="HTH merR-type" evidence="5">
    <location>
        <begin position="1"/>
        <end position="70"/>
    </location>
</feature>
<evidence type="ECO:0000259" key="5">
    <source>
        <dbReference type="PROSITE" id="PS50937"/>
    </source>
</evidence>
<evidence type="ECO:0000256" key="1">
    <source>
        <dbReference type="ARBA" id="ARBA00022491"/>
    </source>
</evidence>
<dbReference type="SMART" id="SM00422">
    <property type="entry name" value="HTH_MERR"/>
    <property type="match status" value="1"/>
</dbReference>
<gene>
    <name evidence="6" type="ORF">AALB_0783</name>
</gene>
<keyword evidence="7" id="KW-1185">Reference proteome</keyword>
<dbReference type="EMBL" id="BARX01000003">
    <property type="protein sequence ID" value="GAD00703.1"/>
    <property type="molecule type" value="Genomic_DNA"/>
</dbReference>
<reference evidence="6" key="1">
    <citation type="journal article" date="2013" name="Genome Announc.">
        <title>Draft Genome Sequence of Agarivorans albus Strain MKT 106T, an Agarolytic Marine Bacterium.</title>
        <authorList>
            <person name="Yasuike M."/>
            <person name="Nakamura Y."/>
            <person name="Kai W."/>
            <person name="Fujiwara A."/>
            <person name="Fukui Y."/>
            <person name="Satomi M."/>
            <person name="Sano M."/>
        </authorList>
    </citation>
    <scope>NUCLEOTIDE SEQUENCE [LARGE SCALE GENOMIC DNA]</scope>
</reference>
<dbReference type="PANTHER" id="PTHR30204">
    <property type="entry name" value="REDOX-CYCLING DRUG-SENSING TRANSCRIPTIONAL ACTIVATOR SOXR"/>
    <property type="match status" value="1"/>
</dbReference>
<dbReference type="Proteomes" id="UP000014461">
    <property type="component" value="Unassembled WGS sequence"/>
</dbReference>
<keyword evidence="1" id="KW-0678">Repressor</keyword>
<dbReference type="STRING" id="1331007.AALB_0783"/>
<organism evidence="6 7">
    <name type="scientific">Agarivorans albus MKT 106</name>
    <dbReference type="NCBI Taxonomy" id="1331007"/>
    <lineage>
        <taxon>Bacteria</taxon>
        <taxon>Pseudomonadati</taxon>
        <taxon>Pseudomonadota</taxon>
        <taxon>Gammaproteobacteria</taxon>
        <taxon>Alteromonadales</taxon>
        <taxon>Alteromonadaceae</taxon>
        <taxon>Agarivorans</taxon>
    </lineage>
</organism>
<dbReference type="InterPro" id="IPR000551">
    <property type="entry name" value="MerR-type_HTH_dom"/>
</dbReference>
<dbReference type="GO" id="GO:0003700">
    <property type="term" value="F:DNA-binding transcription factor activity"/>
    <property type="evidence" value="ECO:0007669"/>
    <property type="project" value="InterPro"/>
</dbReference>
<dbReference type="OrthoDB" id="9802039at2"/>
<dbReference type="Pfam" id="PF13411">
    <property type="entry name" value="MerR_1"/>
    <property type="match status" value="1"/>
</dbReference>
<dbReference type="PANTHER" id="PTHR30204:SF69">
    <property type="entry name" value="MERR-FAMILY TRANSCRIPTIONAL REGULATOR"/>
    <property type="match status" value="1"/>
</dbReference>
<dbReference type="SUPFAM" id="SSF46955">
    <property type="entry name" value="Putative DNA-binding domain"/>
    <property type="match status" value="1"/>
</dbReference>
<evidence type="ECO:0000256" key="4">
    <source>
        <dbReference type="ARBA" id="ARBA00023163"/>
    </source>
</evidence>
<keyword evidence="3" id="KW-0238">DNA-binding</keyword>
<accession>R9PHG3</accession>
<evidence type="ECO:0000256" key="2">
    <source>
        <dbReference type="ARBA" id="ARBA00023015"/>
    </source>
</evidence>
<evidence type="ECO:0000256" key="3">
    <source>
        <dbReference type="ARBA" id="ARBA00023125"/>
    </source>
</evidence>
<sequence>MLNISALAKKYGLSRTTLLYYERQQLLNPAYRSSNGYRWYGQPEQARLEKIIALRAFGMPIKQIAQQLDNEESLVEHQILNGLLGEHFQQLELQVQKLRVQQKAVLLLLDKAKRLKQNEVSKDDWVAVMQAAGLSEQDMTDWHTQFERLRPEQHQQFLELLGLTRQEINNIRRTE</sequence>
<keyword evidence="2" id="KW-0805">Transcription regulation</keyword>
<dbReference type="InterPro" id="IPR047057">
    <property type="entry name" value="MerR_fam"/>
</dbReference>
<dbReference type="RefSeq" id="WP_016400471.1">
    <property type="nucleotide sequence ID" value="NZ_BARX01000003.1"/>
</dbReference>
<dbReference type="InterPro" id="IPR009061">
    <property type="entry name" value="DNA-bd_dom_put_sf"/>
</dbReference>